<evidence type="ECO:0000259" key="2">
    <source>
        <dbReference type="PROSITE" id="PS50234"/>
    </source>
</evidence>
<dbReference type="Gene3D" id="3.40.50.410">
    <property type="entry name" value="von Willebrand factor, type A domain"/>
    <property type="match status" value="1"/>
</dbReference>
<evidence type="ECO:0000313" key="3">
    <source>
        <dbReference type="EMBL" id="RKD94737.1"/>
    </source>
</evidence>
<dbReference type="PANTHER" id="PTHR22588">
    <property type="entry name" value="VWFA DOMAIN-CONTAINING PROTEIN"/>
    <property type="match status" value="1"/>
</dbReference>
<reference evidence="3 4" key="1">
    <citation type="submission" date="2018-09" db="EMBL/GenBank/DDBJ databases">
        <title>Genomic Encyclopedia of Archaeal and Bacterial Type Strains, Phase II (KMG-II): from individual species to whole genera.</title>
        <authorList>
            <person name="Goeker M."/>
        </authorList>
    </citation>
    <scope>NUCLEOTIDE SEQUENCE [LARGE SCALE GENOMIC DNA]</scope>
    <source>
        <strain evidence="3 4">DSM 13151</strain>
    </source>
</reference>
<accession>A0A419WH29</accession>
<dbReference type="InterPro" id="IPR052229">
    <property type="entry name" value="Collagen-VI/PIF"/>
</dbReference>
<dbReference type="Pfam" id="PF23960">
    <property type="entry name" value="DUF7289"/>
    <property type="match status" value="1"/>
</dbReference>
<dbReference type="AlphaFoldDB" id="A0A419WH29"/>
<feature type="region of interest" description="Disordered" evidence="1">
    <location>
        <begin position="738"/>
        <end position="759"/>
    </location>
</feature>
<dbReference type="SMART" id="SM00327">
    <property type="entry name" value="VWA"/>
    <property type="match status" value="1"/>
</dbReference>
<evidence type="ECO:0000256" key="1">
    <source>
        <dbReference type="SAM" id="MobiDB-lite"/>
    </source>
</evidence>
<name>A0A419WH29_9EURY</name>
<feature type="compositionally biased region" description="Basic and acidic residues" evidence="1">
    <location>
        <begin position="741"/>
        <end position="759"/>
    </location>
</feature>
<dbReference type="InterPro" id="IPR055729">
    <property type="entry name" value="DUF7305"/>
</dbReference>
<dbReference type="CDD" id="cd00198">
    <property type="entry name" value="vWFA"/>
    <property type="match status" value="1"/>
</dbReference>
<dbReference type="Pfam" id="PF23981">
    <property type="entry name" value="DUF7305"/>
    <property type="match status" value="1"/>
</dbReference>
<dbReference type="SUPFAM" id="SSF53300">
    <property type="entry name" value="vWA-like"/>
    <property type="match status" value="1"/>
</dbReference>
<dbReference type="PANTHER" id="PTHR22588:SF19">
    <property type="entry name" value="VWFA DOMAIN-CONTAINING PROTEIN"/>
    <property type="match status" value="1"/>
</dbReference>
<dbReference type="InterPro" id="IPR002035">
    <property type="entry name" value="VWF_A"/>
</dbReference>
<dbReference type="EMBL" id="RAPO01000002">
    <property type="protein sequence ID" value="RKD94737.1"/>
    <property type="molecule type" value="Genomic_DNA"/>
</dbReference>
<keyword evidence="4" id="KW-1185">Reference proteome</keyword>
<feature type="domain" description="VWFA" evidence="2">
    <location>
        <begin position="664"/>
        <end position="810"/>
    </location>
</feature>
<gene>
    <name evidence="3" type="ORF">ATJ93_1578</name>
</gene>
<comment type="caution">
    <text evidence="3">The sequence shown here is derived from an EMBL/GenBank/DDBJ whole genome shotgun (WGS) entry which is preliminary data.</text>
</comment>
<dbReference type="Pfam" id="PF00092">
    <property type="entry name" value="VWA"/>
    <property type="match status" value="1"/>
</dbReference>
<dbReference type="Proteomes" id="UP000283805">
    <property type="component" value="Unassembled WGS sequence"/>
</dbReference>
<dbReference type="InterPro" id="IPR055713">
    <property type="entry name" value="DUF7289"/>
</dbReference>
<dbReference type="InterPro" id="IPR036465">
    <property type="entry name" value="vWFA_dom_sf"/>
</dbReference>
<protein>
    <submittedName>
        <fullName evidence="3">von Willebrand factor type A domain-containing protein</fullName>
    </submittedName>
</protein>
<proteinExistence type="predicted"/>
<evidence type="ECO:0000313" key="4">
    <source>
        <dbReference type="Proteomes" id="UP000283805"/>
    </source>
</evidence>
<sequence length="851" mass="93307">MLILMVGMGTNDAVKGQISAEQSEQLMVKFDKDLSTSLFDNDTRHPAYLPEEGRSELINGGELEITVSNGFYEEDLDPISIGALRYKDGSENELLYQAGGVWRVTDQTTTLISEPDIRYYEETNAEGKEVGRIDLSVTDMDGNVGNGEHTVQYKNSSSADLERVMDQVGFVRHVEITVEDPPHRDAWVDFLKSEFDATEVGTCPRQPDTNVICEDGDSITVMATIDLENSFASQVGITPTVYGGLYADSITGQHGAPFTVTGYENHDTTDNVSKDLFVVDDDFELNSGADIEGTPVVNDSITAASGHPSISPIGYAANLERGAAPSEYEYINTTENGSTAVFWLTGEENALIANMSQSVETVQPVTAKLENKALPYLEDHEDVDPIPGRGSTIDAGLYYGDELDVDEIDTSNGDVHIGIDKRGYIDISDIEITGGNQTFVYTNTDDRLTVGNIDIQPDDRAGAFWVYGTERAEVTVDDEYEGVVYAPGSEMTIEDNADITGAIVGGETKLGDDATINFDRSLRTDVPIPPENRNISVKDTKTRPPLDVTFVLDRSGSMGDIYDSGTVTGNVWQDAPLRTRRGTEALLDPRANHSIEVQYCNNGRCGYRTTIEPGNSMYVVHDRTWTTEVRVANESCDRCEVTTFEVVDGNDPTGLRGDATRDFIGLMNESNDDRAGVYEFNDRGYELHSLSDDLEAVRQSVDVTGSGYTDISAGMELALDEYRGPTSTRDRVMVVLSDGENNPRRGGSEAADQHTKRQADRAADLGVTVYTIGLGEDNIDKELLRDITTDEGEFHMIDNAEELEEIFEGIANDVIEEEADVTFEAAMEPQIDGSSNEYVLNVDEHHVTIED</sequence>
<dbReference type="PROSITE" id="PS50234">
    <property type="entry name" value="VWFA"/>
    <property type="match status" value="1"/>
</dbReference>
<organism evidence="3 4">
    <name type="scientific">Halopiger aswanensis</name>
    <dbReference type="NCBI Taxonomy" id="148449"/>
    <lineage>
        <taxon>Archaea</taxon>
        <taxon>Methanobacteriati</taxon>
        <taxon>Methanobacteriota</taxon>
        <taxon>Stenosarchaea group</taxon>
        <taxon>Halobacteria</taxon>
        <taxon>Halobacteriales</taxon>
        <taxon>Natrialbaceae</taxon>
        <taxon>Halopiger</taxon>
    </lineage>
</organism>